<evidence type="ECO:0000313" key="2">
    <source>
        <dbReference type="Proteomes" id="UP000185003"/>
    </source>
</evidence>
<dbReference type="Proteomes" id="UP000185003">
    <property type="component" value="Unassembled WGS sequence"/>
</dbReference>
<protein>
    <submittedName>
        <fullName evidence="1">Mobilisation protein (MobC)</fullName>
    </submittedName>
</protein>
<dbReference type="EMBL" id="FSRA01000002">
    <property type="protein sequence ID" value="SIO53531.1"/>
    <property type="molecule type" value="Genomic_DNA"/>
</dbReference>
<dbReference type="STRING" id="536979.SAMN04488055_5432"/>
<dbReference type="InterPro" id="IPR045788">
    <property type="entry name" value="MobC_2"/>
</dbReference>
<dbReference type="AlphaFoldDB" id="A0A1N6KAG7"/>
<reference evidence="1 2" key="1">
    <citation type="submission" date="2016-11" db="EMBL/GenBank/DDBJ databases">
        <authorList>
            <person name="Jaros S."/>
            <person name="Januszkiewicz K."/>
            <person name="Wedrychowicz H."/>
        </authorList>
    </citation>
    <scope>NUCLEOTIDE SEQUENCE [LARGE SCALE GENOMIC DNA]</scope>
    <source>
        <strain evidence="1 2">DSM 24787</strain>
    </source>
</reference>
<sequence length="134" mass="15610">MRKGQTKGEDGLQHLVWTRVNQSKYNEIERLIAGTKNETISSIVRKIIYKNPIKVYIHDESMDLLLEELAVIRGEIKAIGVNINQLAKLFNTYPEEQKKAFYAKIGYQEYLRLESKIDRTLLIISKLGKKWLSE</sequence>
<dbReference type="RefSeq" id="WP_074242659.1">
    <property type="nucleotide sequence ID" value="NZ_FSRA01000002.1"/>
</dbReference>
<name>A0A1N6KAG7_9BACT</name>
<proteinExistence type="predicted"/>
<keyword evidence="2" id="KW-1185">Reference proteome</keyword>
<gene>
    <name evidence="1" type="ORF">SAMN04488055_5432</name>
</gene>
<organism evidence="1 2">
    <name type="scientific">Chitinophaga niabensis</name>
    <dbReference type="NCBI Taxonomy" id="536979"/>
    <lineage>
        <taxon>Bacteria</taxon>
        <taxon>Pseudomonadati</taxon>
        <taxon>Bacteroidota</taxon>
        <taxon>Chitinophagia</taxon>
        <taxon>Chitinophagales</taxon>
        <taxon>Chitinophagaceae</taxon>
        <taxon>Chitinophaga</taxon>
    </lineage>
</organism>
<dbReference type="Pfam" id="PF19514">
    <property type="entry name" value="MobC_2"/>
    <property type="match status" value="1"/>
</dbReference>
<evidence type="ECO:0000313" key="1">
    <source>
        <dbReference type="EMBL" id="SIO53531.1"/>
    </source>
</evidence>
<dbReference type="OrthoDB" id="678846at2"/>
<accession>A0A1N6KAG7</accession>